<reference evidence="3" key="1">
    <citation type="submission" date="2009-04" db="EMBL/GenBank/DDBJ databases">
        <authorList>
            <person name="Weinstock G."/>
            <person name="Sodergren E."/>
            <person name="Clifton S."/>
            <person name="Fulton L."/>
            <person name="Fulton B."/>
            <person name="Courtney L."/>
            <person name="Fronick C."/>
            <person name="Harrison M."/>
            <person name="Strong C."/>
            <person name="Farmer C."/>
            <person name="Delahaunty K."/>
            <person name="Markovic C."/>
            <person name="Hall O."/>
            <person name="Minx P."/>
            <person name="Tomlinson C."/>
            <person name="Mitreva M."/>
            <person name="Nelson J."/>
            <person name="Hou S."/>
            <person name="Wollam A."/>
            <person name="Pepin K.H."/>
            <person name="Johnson M."/>
            <person name="Bhonagiri V."/>
            <person name="Nash W.E."/>
            <person name="Warren W."/>
            <person name="Chinwalla A."/>
            <person name="Mardis E.R."/>
            <person name="Wilson R.K."/>
        </authorList>
    </citation>
    <scope>NUCLEOTIDE SEQUENCE [LARGE SCALE GENOMIC DNA]</scope>
    <source>
        <strain evidence="3">DSM 14600</strain>
    </source>
</reference>
<dbReference type="HOGENOM" id="CLU_852320_0_0_9"/>
<feature type="transmembrane region" description="Helical" evidence="2">
    <location>
        <begin position="6"/>
        <end position="31"/>
    </location>
</feature>
<keyword evidence="2" id="KW-0812">Transmembrane</keyword>
<evidence type="ECO:0008006" key="5">
    <source>
        <dbReference type="Google" id="ProtNLM"/>
    </source>
</evidence>
<gene>
    <name evidence="3" type="ORF">GCWU000342_01210</name>
</gene>
<organism evidence="3 4">
    <name type="scientific">Shuttleworthella satelles DSM 14600</name>
    <dbReference type="NCBI Taxonomy" id="626523"/>
    <lineage>
        <taxon>Bacteria</taxon>
        <taxon>Bacillati</taxon>
        <taxon>Bacillota</taxon>
        <taxon>Clostridia</taxon>
        <taxon>Lachnospirales</taxon>
        <taxon>Lachnospiraceae</taxon>
        <taxon>Shuttleworthella</taxon>
    </lineage>
</organism>
<keyword evidence="2" id="KW-0472">Membrane</keyword>
<keyword evidence="2" id="KW-1133">Transmembrane helix</keyword>
<feature type="compositionally biased region" description="Basic and acidic residues" evidence="1">
    <location>
        <begin position="178"/>
        <end position="188"/>
    </location>
</feature>
<dbReference type="STRING" id="626523.GCWU000342_01210"/>
<evidence type="ECO:0000256" key="1">
    <source>
        <dbReference type="SAM" id="MobiDB-lite"/>
    </source>
</evidence>
<feature type="compositionally biased region" description="Basic and acidic residues" evidence="1">
    <location>
        <begin position="145"/>
        <end position="155"/>
    </location>
</feature>
<evidence type="ECO:0000313" key="4">
    <source>
        <dbReference type="Proteomes" id="UP000003494"/>
    </source>
</evidence>
<dbReference type="RefSeq" id="WP_006906220.1">
    <property type="nucleotide sequence ID" value="NZ_GG665866.1"/>
</dbReference>
<feature type="region of interest" description="Disordered" evidence="1">
    <location>
        <begin position="95"/>
        <end position="201"/>
    </location>
</feature>
<evidence type="ECO:0000313" key="3">
    <source>
        <dbReference type="EMBL" id="EEP28402.1"/>
    </source>
</evidence>
<sequence length="326" mass="37437">MILLLILKWTGIILLALLLFLFACLLYLVIFPMHIRASGEGDSRDKSLDLRLSVRGFLYFLGLDLVRATGEEEASIRVSLLWGLLTLYQRPKAVRRKEPGEQNPVDKVLTERVTGQTSRLSQEAGKPQKKEAKRQSSRDAGNTEIQKKQEIKEEISQPVRNIGNIESQKKLRKKTGSRRKESGQKESISDSGAHSGKGKDAAKKIRSILSFIRQEESKKSLKFLWKRLKKLLRGFHLSLRDTRVAFDLDDPQNTAYLAGLLSLLPVIYQKNVSIRPDFVSEEIYLSGVFCLRMRLALRSFLWAAIRIFLNRDCRKSYYRIKEILDE</sequence>
<protein>
    <recommendedName>
        <fullName evidence="5">DUF2953 domain-containing protein</fullName>
    </recommendedName>
</protein>
<evidence type="ECO:0000256" key="2">
    <source>
        <dbReference type="SAM" id="Phobius"/>
    </source>
</evidence>
<dbReference type="Proteomes" id="UP000003494">
    <property type="component" value="Unassembled WGS sequence"/>
</dbReference>
<feature type="compositionally biased region" description="Basic and acidic residues" evidence="1">
    <location>
        <begin position="126"/>
        <end position="137"/>
    </location>
</feature>
<accession>C4GBA9</accession>
<dbReference type="AlphaFoldDB" id="C4GBA9"/>
<keyword evidence="4" id="KW-1185">Reference proteome</keyword>
<comment type="caution">
    <text evidence="3">The sequence shown here is derived from an EMBL/GenBank/DDBJ whole genome shotgun (WGS) entry which is preliminary data.</text>
</comment>
<name>C4GBA9_9FIRM</name>
<dbReference type="EMBL" id="ACIP02000002">
    <property type="protein sequence ID" value="EEP28402.1"/>
    <property type="molecule type" value="Genomic_DNA"/>
</dbReference>
<proteinExistence type="predicted"/>